<dbReference type="Proteomes" id="UP000317909">
    <property type="component" value="Chromosome"/>
</dbReference>
<accession>A0A517U0A2</accession>
<feature type="transmembrane region" description="Helical" evidence="7">
    <location>
        <begin position="20"/>
        <end position="41"/>
    </location>
</feature>
<feature type="domain" description="MacB-like periplasmic core" evidence="9">
    <location>
        <begin position="18"/>
        <end position="227"/>
    </location>
</feature>
<evidence type="ECO:0000256" key="7">
    <source>
        <dbReference type="SAM" id="Phobius"/>
    </source>
</evidence>
<feature type="transmembrane region" description="Helical" evidence="7">
    <location>
        <begin position="300"/>
        <end position="326"/>
    </location>
</feature>
<feature type="transmembrane region" description="Helical" evidence="7">
    <location>
        <begin position="169"/>
        <end position="188"/>
    </location>
</feature>
<dbReference type="AlphaFoldDB" id="A0A517U0A2"/>
<evidence type="ECO:0000313" key="10">
    <source>
        <dbReference type="EMBL" id="QDT74050.1"/>
    </source>
</evidence>
<dbReference type="PANTHER" id="PTHR43738">
    <property type="entry name" value="ABC TRANSPORTER, MEMBRANE PROTEIN"/>
    <property type="match status" value="1"/>
</dbReference>
<proteinExistence type="predicted"/>
<name>A0A517U0A2_9BACT</name>
<evidence type="ECO:0000259" key="8">
    <source>
        <dbReference type="Pfam" id="PF02687"/>
    </source>
</evidence>
<comment type="subcellular location">
    <subcellularLocation>
        <location evidence="1">Cell membrane</location>
        <topology evidence="1">Multi-pass membrane protein</topology>
    </subcellularLocation>
</comment>
<feature type="transmembrane region" description="Helical" evidence="7">
    <location>
        <begin position="257"/>
        <end position="279"/>
    </location>
</feature>
<dbReference type="InterPro" id="IPR025857">
    <property type="entry name" value="MacB_PCD"/>
</dbReference>
<dbReference type="PANTHER" id="PTHR43738:SF1">
    <property type="entry name" value="HEMIN TRANSPORT SYSTEM PERMEASE PROTEIN HRTB-RELATED"/>
    <property type="match status" value="1"/>
</dbReference>
<keyword evidence="4 7" id="KW-0812">Transmembrane</keyword>
<evidence type="ECO:0000256" key="3">
    <source>
        <dbReference type="ARBA" id="ARBA00022475"/>
    </source>
</evidence>
<keyword evidence="2" id="KW-0813">Transport</keyword>
<evidence type="ECO:0000256" key="6">
    <source>
        <dbReference type="ARBA" id="ARBA00023136"/>
    </source>
</evidence>
<keyword evidence="5 7" id="KW-1133">Transmembrane helix</keyword>
<keyword evidence="6 7" id="KW-0472">Membrane</keyword>
<dbReference type="EMBL" id="CP036339">
    <property type="protein sequence ID" value="QDT74050.1"/>
    <property type="molecule type" value="Genomic_DNA"/>
</dbReference>
<keyword evidence="11" id="KW-1185">Reference proteome</keyword>
<dbReference type="Pfam" id="PF12704">
    <property type="entry name" value="MacB_PCD"/>
    <property type="match status" value="1"/>
</dbReference>
<evidence type="ECO:0000256" key="5">
    <source>
        <dbReference type="ARBA" id="ARBA00022989"/>
    </source>
</evidence>
<evidence type="ECO:0000256" key="4">
    <source>
        <dbReference type="ARBA" id="ARBA00022692"/>
    </source>
</evidence>
<protein>
    <submittedName>
        <fullName evidence="10">FtsX-like permease family protein</fullName>
    </submittedName>
</protein>
<evidence type="ECO:0000256" key="2">
    <source>
        <dbReference type="ARBA" id="ARBA00022448"/>
    </source>
</evidence>
<evidence type="ECO:0000256" key="1">
    <source>
        <dbReference type="ARBA" id="ARBA00004651"/>
    </source>
</evidence>
<dbReference type="OrthoDB" id="127862at2"/>
<dbReference type="Pfam" id="PF02687">
    <property type="entry name" value="FtsX"/>
    <property type="match status" value="1"/>
</dbReference>
<dbReference type="InterPro" id="IPR051125">
    <property type="entry name" value="ABC-4/HrtB_transporter"/>
</dbReference>
<evidence type="ECO:0000259" key="9">
    <source>
        <dbReference type="Pfam" id="PF12704"/>
    </source>
</evidence>
<dbReference type="KEGG" id="llh:I41_32440"/>
<sequence>MNWVAWKMLTGDRAKYLGTVFGVAFGVLLISQQTSIFVGIIKRTASQVIDVREPDFWVMDPYTQNADDIKPLSESDLYRVRGVSGVEWAVPLYKGQTRARTETGHFWQSIVIGVDDQSLVGAPTKMLQGNLADLRRPDSVIIDDIGYGLLWPGEPKVLGREVEMNDRRAVVVGICDVSSPFFTFPVIFTRYSLALNYVPPQRRQMSFVVGRVTPSANQAEVLRAIDEQTSLRALDNRDFLWMVVGYYLRNTGIPVNFGITILLGFLVGAAIAGQTFYLFTLENLKQFGALKAMGLRNGRLIGMVLLQATVVGIIGYCLGIGMTAAFFEFTADLNPNLRGLHLLPEIAAGTAVVVVFIVLLASVMSLRKVLILEPAVVFRG</sequence>
<feature type="domain" description="ABC3 transporter permease C-terminal" evidence="8">
    <location>
        <begin position="259"/>
        <end position="373"/>
    </location>
</feature>
<organism evidence="10 11">
    <name type="scientific">Lacipirellula limnantheis</name>
    <dbReference type="NCBI Taxonomy" id="2528024"/>
    <lineage>
        <taxon>Bacteria</taxon>
        <taxon>Pseudomonadati</taxon>
        <taxon>Planctomycetota</taxon>
        <taxon>Planctomycetia</taxon>
        <taxon>Pirellulales</taxon>
        <taxon>Lacipirellulaceae</taxon>
        <taxon>Lacipirellula</taxon>
    </lineage>
</organism>
<feature type="transmembrane region" description="Helical" evidence="7">
    <location>
        <begin position="346"/>
        <end position="366"/>
    </location>
</feature>
<dbReference type="RefSeq" id="WP_145433844.1">
    <property type="nucleotide sequence ID" value="NZ_CP036339.1"/>
</dbReference>
<dbReference type="GO" id="GO:0005886">
    <property type="term" value="C:plasma membrane"/>
    <property type="evidence" value="ECO:0007669"/>
    <property type="project" value="UniProtKB-SubCell"/>
</dbReference>
<dbReference type="InterPro" id="IPR003838">
    <property type="entry name" value="ABC3_permease_C"/>
</dbReference>
<gene>
    <name evidence="10" type="ORF">I41_32440</name>
</gene>
<evidence type="ECO:0000313" key="11">
    <source>
        <dbReference type="Proteomes" id="UP000317909"/>
    </source>
</evidence>
<keyword evidence="3" id="KW-1003">Cell membrane</keyword>
<reference evidence="10 11" key="1">
    <citation type="submission" date="2019-02" db="EMBL/GenBank/DDBJ databases">
        <title>Deep-cultivation of Planctomycetes and their phenomic and genomic characterization uncovers novel biology.</title>
        <authorList>
            <person name="Wiegand S."/>
            <person name="Jogler M."/>
            <person name="Boedeker C."/>
            <person name="Pinto D."/>
            <person name="Vollmers J."/>
            <person name="Rivas-Marin E."/>
            <person name="Kohn T."/>
            <person name="Peeters S.H."/>
            <person name="Heuer A."/>
            <person name="Rast P."/>
            <person name="Oberbeckmann S."/>
            <person name="Bunk B."/>
            <person name="Jeske O."/>
            <person name="Meyerdierks A."/>
            <person name="Storesund J.E."/>
            <person name="Kallscheuer N."/>
            <person name="Luecker S."/>
            <person name="Lage O.M."/>
            <person name="Pohl T."/>
            <person name="Merkel B.J."/>
            <person name="Hornburger P."/>
            <person name="Mueller R.-W."/>
            <person name="Bruemmer F."/>
            <person name="Labrenz M."/>
            <person name="Spormann A.M."/>
            <person name="Op den Camp H."/>
            <person name="Overmann J."/>
            <person name="Amann R."/>
            <person name="Jetten M.S.M."/>
            <person name="Mascher T."/>
            <person name="Medema M.H."/>
            <person name="Devos D.P."/>
            <person name="Kaster A.-K."/>
            <person name="Ovreas L."/>
            <person name="Rohde M."/>
            <person name="Galperin M.Y."/>
            <person name="Jogler C."/>
        </authorList>
    </citation>
    <scope>NUCLEOTIDE SEQUENCE [LARGE SCALE GENOMIC DNA]</scope>
    <source>
        <strain evidence="10 11">I41</strain>
    </source>
</reference>